<comment type="subcellular location">
    <subcellularLocation>
        <location evidence="1 12">Endoplasmic reticulum membrane</location>
        <topology evidence="1 12">Multi-pass membrane protein</topology>
    </subcellularLocation>
</comment>
<accession>A0A3D8QF58</accession>
<organism evidence="13 14">
    <name type="scientific">Aspergillus mulundensis</name>
    <dbReference type="NCBI Taxonomy" id="1810919"/>
    <lineage>
        <taxon>Eukaryota</taxon>
        <taxon>Fungi</taxon>
        <taxon>Dikarya</taxon>
        <taxon>Ascomycota</taxon>
        <taxon>Pezizomycotina</taxon>
        <taxon>Eurotiomycetes</taxon>
        <taxon>Eurotiomycetidae</taxon>
        <taxon>Eurotiales</taxon>
        <taxon>Aspergillaceae</taxon>
        <taxon>Aspergillus</taxon>
        <taxon>Aspergillus subgen. Nidulantes</taxon>
    </lineage>
</organism>
<dbReference type="AlphaFoldDB" id="A0A3D8QF58"/>
<comment type="function">
    <text evidence="12">Mannosyltransferase involved in glycosylphosphatidylinositol-anchor biosynthesis.</text>
</comment>
<keyword evidence="6 12" id="KW-0328">Glycosyltransferase</keyword>
<evidence type="ECO:0000256" key="10">
    <source>
        <dbReference type="ARBA" id="ARBA00022989"/>
    </source>
</evidence>
<dbReference type="InterPro" id="IPR007315">
    <property type="entry name" value="PIG-V/Gpi18"/>
</dbReference>
<dbReference type="PANTHER" id="PTHR12468">
    <property type="entry name" value="GPI MANNOSYLTRANSFERASE 2"/>
    <property type="match status" value="1"/>
</dbReference>
<feature type="transmembrane region" description="Helical" evidence="12">
    <location>
        <begin position="229"/>
        <end position="252"/>
    </location>
</feature>
<keyword evidence="5 12" id="KW-0337">GPI-anchor biosynthesis</keyword>
<evidence type="ECO:0000256" key="12">
    <source>
        <dbReference type="RuleBase" id="RU363112"/>
    </source>
</evidence>
<evidence type="ECO:0000256" key="7">
    <source>
        <dbReference type="ARBA" id="ARBA00022679"/>
    </source>
</evidence>
<dbReference type="STRING" id="1810919.A0A3D8QF58"/>
<keyword evidence="11 12" id="KW-0472">Membrane</keyword>
<name>A0A3D8QF58_9EURO</name>
<dbReference type="GO" id="GO:0000009">
    <property type="term" value="F:alpha-1,6-mannosyltransferase activity"/>
    <property type="evidence" value="ECO:0007669"/>
    <property type="project" value="InterPro"/>
</dbReference>
<dbReference type="EC" id="2.4.1.-" evidence="12"/>
<feature type="transmembrane region" description="Helical" evidence="12">
    <location>
        <begin position="171"/>
        <end position="191"/>
    </location>
</feature>
<evidence type="ECO:0000313" key="13">
    <source>
        <dbReference type="EMBL" id="RDW60492.1"/>
    </source>
</evidence>
<keyword evidence="7 12" id="KW-0808">Transferase</keyword>
<evidence type="ECO:0000256" key="8">
    <source>
        <dbReference type="ARBA" id="ARBA00022692"/>
    </source>
</evidence>
<evidence type="ECO:0000256" key="3">
    <source>
        <dbReference type="ARBA" id="ARBA00008698"/>
    </source>
</evidence>
<gene>
    <name evidence="13" type="ORF">DSM5745_10950</name>
</gene>
<dbReference type="PANTHER" id="PTHR12468:SF2">
    <property type="entry name" value="GPI MANNOSYLTRANSFERASE 2"/>
    <property type="match status" value="1"/>
</dbReference>
<evidence type="ECO:0000256" key="2">
    <source>
        <dbReference type="ARBA" id="ARBA00004687"/>
    </source>
</evidence>
<dbReference type="UniPathway" id="UPA00196"/>
<keyword evidence="9 12" id="KW-0256">Endoplasmic reticulum</keyword>
<evidence type="ECO:0000256" key="4">
    <source>
        <dbReference type="ARBA" id="ARBA00013795"/>
    </source>
</evidence>
<feature type="transmembrane region" description="Helical" evidence="12">
    <location>
        <begin position="135"/>
        <end position="159"/>
    </location>
</feature>
<dbReference type="Proteomes" id="UP000256690">
    <property type="component" value="Unassembled WGS sequence"/>
</dbReference>
<keyword evidence="8 12" id="KW-0812">Transmembrane</keyword>
<feature type="transmembrane region" description="Helical" evidence="12">
    <location>
        <begin position="272"/>
        <end position="297"/>
    </location>
</feature>
<dbReference type="GO" id="GO:0005789">
    <property type="term" value="C:endoplasmic reticulum membrane"/>
    <property type="evidence" value="ECO:0007669"/>
    <property type="project" value="UniProtKB-SubCell"/>
</dbReference>
<dbReference type="GO" id="GO:0006506">
    <property type="term" value="P:GPI anchor biosynthetic process"/>
    <property type="evidence" value="ECO:0007669"/>
    <property type="project" value="UniProtKB-UniPathway"/>
</dbReference>
<keyword evidence="14" id="KW-1185">Reference proteome</keyword>
<dbReference type="Pfam" id="PF04188">
    <property type="entry name" value="Mannosyl_trans2"/>
    <property type="match status" value="1"/>
</dbReference>
<dbReference type="OrthoDB" id="10252502at2759"/>
<comment type="similarity">
    <text evidence="3 12">Belongs to the PIGV family.</text>
</comment>
<evidence type="ECO:0000256" key="6">
    <source>
        <dbReference type="ARBA" id="ARBA00022676"/>
    </source>
</evidence>
<dbReference type="EMBL" id="PVWQ01000018">
    <property type="protein sequence ID" value="RDW60492.1"/>
    <property type="molecule type" value="Genomic_DNA"/>
</dbReference>
<reference evidence="13 14" key="1">
    <citation type="journal article" date="2018" name="IMA Fungus">
        <title>IMA Genome-F 9: Draft genome sequence of Annulohypoxylon stygium, Aspergillus mulundensis, Berkeleyomyces basicola (syn. Thielaviopsis basicola), Ceratocystis smalleyi, two Cercospora beticola strains, Coleophoma cylindrospora, Fusarium fracticaudum, Phialophora cf. hyalina, and Morchella septimelata.</title>
        <authorList>
            <person name="Wingfield B.D."/>
            <person name="Bills G.F."/>
            <person name="Dong Y."/>
            <person name="Huang W."/>
            <person name="Nel W.J."/>
            <person name="Swalarsk-Parry B.S."/>
            <person name="Vaghefi N."/>
            <person name="Wilken P.M."/>
            <person name="An Z."/>
            <person name="de Beer Z.W."/>
            <person name="De Vos L."/>
            <person name="Chen L."/>
            <person name="Duong T.A."/>
            <person name="Gao Y."/>
            <person name="Hammerbacher A."/>
            <person name="Kikkert J.R."/>
            <person name="Li Y."/>
            <person name="Li H."/>
            <person name="Li K."/>
            <person name="Li Q."/>
            <person name="Liu X."/>
            <person name="Ma X."/>
            <person name="Naidoo K."/>
            <person name="Pethybridge S.J."/>
            <person name="Sun J."/>
            <person name="Steenkamp E.T."/>
            <person name="van der Nest M.A."/>
            <person name="van Wyk S."/>
            <person name="Wingfield M.J."/>
            <person name="Xiong C."/>
            <person name="Yue Q."/>
            <person name="Zhang X."/>
        </authorList>
    </citation>
    <scope>NUCLEOTIDE SEQUENCE [LARGE SCALE GENOMIC DNA]</scope>
    <source>
        <strain evidence="13 14">DSM 5745</strain>
    </source>
</reference>
<proteinExistence type="inferred from homology"/>
<comment type="caution">
    <text evidence="13">The sequence shown here is derived from an EMBL/GenBank/DDBJ whole genome shotgun (WGS) entry which is preliminary data.</text>
</comment>
<feature type="transmembrane region" description="Helical" evidence="12">
    <location>
        <begin position="384"/>
        <end position="404"/>
    </location>
</feature>
<comment type="pathway">
    <text evidence="2 12">Glycolipid biosynthesis; glycosylphosphatidylinositol-anchor biosynthesis.</text>
</comment>
<feature type="transmembrane region" description="Helical" evidence="12">
    <location>
        <begin position="318"/>
        <end position="336"/>
    </location>
</feature>
<evidence type="ECO:0000256" key="11">
    <source>
        <dbReference type="ARBA" id="ARBA00023136"/>
    </source>
</evidence>
<protein>
    <recommendedName>
        <fullName evidence="4 12">GPI mannosyltransferase 2</fullName>
        <ecNumber evidence="12">2.4.1.-</ecNumber>
    </recommendedName>
</protein>
<keyword evidence="10 12" id="KW-1133">Transmembrane helix</keyword>
<feature type="transmembrane region" description="Helical" evidence="12">
    <location>
        <begin position="448"/>
        <end position="468"/>
    </location>
</feature>
<dbReference type="GO" id="GO:0031501">
    <property type="term" value="C:mannosyltransferase complex"/>
    <property type="evidence" value="ECO:0007669"/>
    <property type="project" value="TreeGrafter"/>
</dbReference>
<evidence type="ECO:0000256" key="9">
    <source>
        <dbReference type="ARBA" id="ARBA00022824"/>
    </source>
</evidence>
<evidence type="ECO:0000313" key="14">
    <source>
        <dbReference type="Proteomes" id="UP000256690"/>
    </source>
</evidence>
<dbReference type="GO" id="GO:0004376">
    <property type="term" value="F:GPI mannosyltransferase activity"/>
    <property type="evidence" value="ECO:0007669"/>
    <property type="project" value="InterPro"/>
</dbReference>
<feature type="transmembrane region" description="Helical" evidence="12">
    <location>
        <begin position="30"/>
        <end position="51"/>
    </location>
</feature>
<evidence type="ECO:0000256" key="5">
    <source>
        <dbReference type="ARBA" id="ARBA00022502"/>
    </source>
</evidence>
<evidence type="ECO:0000256" key="1">
    <source>
        <dbReference type="ARBA" id="ARBA00004477"/>
    </source>
</evidence>
<dbReference type="GeneID" id="38121320"/>
<dbReference type="RefSeq" id="XP_026598604.1">
    <property type="nucleotide sequence ID" value="XM_026752966.1"/>
</dbReference>
<feature type="transmembrane region" description="Helical" evidence="12">
    <location>
        <begin position="342"/>
        <end position="363"/>
    </location>
</feature>
<sequence length="471" mass="51784">MSTASAASKPTASRLPCLFDPSQPVKALSVAFWLWKAILFVAIVSCPGLGYDTSSSLLPLLDNGSAEALSSPSKHVSLPIPLKFARWDSIYFVHIGQTGYVFEQEWAFSYAYGYLVRSLSSFVPPSYDSGGAAEFAVAGVALSHVAHYLSVLVLYRLSINVFGNDTERKRLLCFLSAALHIICPAGAFLSAPYMESLFSFLNFTGFYIYSSSCIDLLKEKQSLSHVKLLITGCLFAVATAIRSNGILSGILLAYDAFAQTYKIITRRSFGAIVRLGFLVLSGSTVALGLMIPQYFAYIAYCMNEGVSRPWCQSFIPSIYGWVQAHYWGVGFLRYWTVSNLPLFLLASPMLLILFLSCFWGLGAPVPLSFKTPIKARIAIPSGPAATLLTQLAIVQLILATMALTSYHVQIINRISSGYPLWYWYIAWQALGTSDRSSFRIKYSSQFMVIVQAMVMYGLIQGVLFGSFLPPA</sequence>